<proteinExistence type="predicted"/>
<gene>
    <name evidence="1" type="ORF">RHGRI_034394</name>
</gene>
<protein>
    <submittedName>
        <fullName evidence="1">Uncharacterized protein</fullName>
    </submittedName>
</protein>
<dbReference type="AlphaFoldDB" id="A0AAV6I3Q6"/>
<comment type="caution">
    <text evidence="1">The sequence shown here is derived from an EMBL/GenBank/DDBJ whole genome shotgun (WGS) entry which is preliminary data.</text>
</comment>
<name>A0AAV6I3Q6_9ERIC</name>
<dbReference type="PANTHER" id="PTHR31170:SF18">
    <property type="entry name" value="(WILD MALAYSIAN BANANA) HYPOTHETICAL PROTEIN"/>
    <property type="match status" value="1"/>
</dbReference>
<dbReference type="Pfam" id="PF03140">
    <property type="entry name" value="DUF247"/>
    <property type="match status" value="1"/>
</dbReference>
<accession>A0AAV6I3Q6</accession>
<keyword evidence="2" id="KW-1185">Reference proteome</keyword>
<evidence type="ECO:0000313" key="1">
    <source>
        <dbReference type="EMBL" id="KAG5522193.1"/>
    </source>
</evidence>
<reference evidence="1" key="1">
    <citation type="submission" date="2020-08" db="EMBL/GenBank/DDBJ databases">
        <title>Plant Genome Project.</title>
        <authorList>
            <person name="Zhang R.-G."/>
        </authorList>
    </citation>
    <scope>NUCLEOTIDE SEQUENCE</scope>
    <source>
        <strain evidence="1">WSP0</strain>
        <tissue evidence="1">Leaf</tissue>
    </source>
</reference>
<sequence length="439" mass="50382">MAEKDDWVVTVKEEWERMAPSDTIGAAEKPHWDKRSIYRIPESVMDQNMKAYKPQFVSFGPYHHGGHHLKPMEEHKHHALLHFLKRSNKPLESYVNSLAEVAQSLKDSYESLDLVWERDTSRFLQMMIVDGCFMIEVLRNFKEATNDYADSDPIFSNHGKLHIVPYIQRDMLMLENQLPMLVLTTLLSVENEETKKNEEFVNKLILKFFCRNGFSHEPRLGKCLHLLDVRRKILLLEDTSSDAKRHDSGGNEIIRSAMELNEARINFRKSNTQSLEDIALKGGKLRLPPILVDDTTESMFLNLIAFERFHVGVGNAVTSYVFFMDSIIDSAKDVSLLHDEGIIQNALGSDKAVAALFNSISKDATLDPASSLDRVHKKVDKHCKQTWNKWKANLKHTYFRNPWSTFSFAAAILLFVLTNNIHHLAIQMIRSPPLSPPMP</sequence>
<dbReference type="Proteomes" id="UP000823749">
    <property type="component" value="Chromosome 12"/>
</dbReference>
<evidence type="ECO:0000313" key="2">
    <source>
        <dbReference type="Proteomes" id="UP000823749"/>
    </source>
</evidence>
<organism evidence="1 2">
    <name type="scientific">Rhododendron griersonianum</name>
    <dbReference type="NCBI Taxonomy" id="479676"/>
    <lineage>
        <taxon>Eukaryota</taxon>
        <taxon>Viridiplantae</taxon>
        <taxon>Streptophyta</taxon>
        <taxon>Embryophyta</taxon>
        <taxon>Tracheophyta</taxon>
        <taxon>Spermatophyta</taxon>
        <taxon>Magnoliopsida</taxon>
        <taxon>eudicotyledons</taxon>
        <taxon>Gunneridae</taxon>
        <taxon>Pentapetalae</taxon>
        <taxon>asterids</taxon>
        <taxon>Ericales</taxon>
        <taxon>Ericaceae</taxon>
        <taxon>Ericoideae</taxon>
        <taxon>Rhodoreae</taxon>
        <taxon>Rhododendron</taxon>
    </lineage>
</organism>
<dbReference type="PANTHER" id="PTHR31170">
    <property type="entry name" value="BNAC04G53230D PROTEIN"/>
    <property type="match status" value="1"/>
</dbReference>
<dbReference type="InterPro" id="IPR004158">
    <property type="entry name" value="DUF247_pln"/>
</dbReference>
<dbReference type="EMBL" id="JACTNZ010000012">
    <property type="protein sequence ID" value="KAG5522193.1"/>
    <property type="molecule type" value="Genomic_DNA"/>
</dbReference>